<dbReference type="PANTHER" id="PTHR36302:SF1">
    <property type="entry name" value="COPPER CHAPERONE PCU(A)C"/>
    <property type="match status" value="1"/>
</dbReference>
<keyword evidence="2" id="KW-1185">Reference proteome</keyword>
<protein>
    <recommendedName>
        <fullName evidence="3">Copper(I)-binding protein</fullName>
    </recommendedName>
</protein>
<dbReference type="Pfam" id="PF04314">
    <property type="entry name" value="PCuAC"/>
    <property type="match status" value="1"/>
</dbReference>
<sequence>MKRELNPATAGRESAPGKWMLSVCLALWAVMASAADSLEIDHAWIREAPPGAPMMAGYLCLENNADAPVTLVGVESPQFEFIMMHRTETVKGMARMLHQDKVVIAAGKRVCFEPGGLHLMMPAPEPRLVAGDRVELDLLFEDESRRRITVPVKAP</sequence>
<dbReference type="AlphaFoldDB" id="A0A4R1HHC4"/>
<reference evidence="1 2" key="1">
    <citation type="submission" date="2019-03" db="EMBL/GenBank/DDBJ databases">
        <title>Genomic Encyclopedia of Type Strains, Phase IV (KMG-IV): sequencing the most valuable type-strain genomes for metagenomic binning, comparative biology and taxonomic classification.</title>
        <authorList>
            <person name="Goeker M."/>
        </authorList>
    </citation>
    <scope>NUCLEOTIDE SEQUENCE [LARGE SCALE GENOMIC DNA]</scope>
    <source>
        <strain evidence="1 2">DSM 19610</strain>
    </source>
</reference>
<dbReference type="RefSeq" id="WP_132972896.1">
    <property type="nucleotide sequence ID" value="NZ_SMFX01000001.1"/>
</dbReference>
<gene>
    <name evidence="1" type="ORF">DFR30_2073</name>
</gene>
<dbReference type="InterPro" id="IPR036182">
    <property type="entry name" value="PCuAC_sf"/>
</dbReference>
<dbReference type="Gene3D" id="2.60.40.1890">
    <property type="entry name" value="PCu(A)C copper chaperone"/>
    <property type="match status" value="1"/>
</dbReference>
<comment type="caution">
    <text evidence="1">The sequence shown here is derived from an EMBL/GenBank/DDBJ whole genome shotgun (WGS) entry which is preliminary data.</text>
</comment>
<dbReference type="Proteomes" id="UP000295707">
    <property type="component" value="Unassembled WGS sequence"/>
</dbReference>
<dbReference type="EMBL" id="SMFX01000001">
    <property type="protein sequence ID" value="TCK18789.1"/>
    <property type="molecule type" value="Genomic_DNA"/>
</dbReference>
<proteinExistence type="predicted"/>
<evidence type="ECO:0000313" key="1">
    <source>
        <dbReference type="EMBL" id="TCK18789.1"/>
    </source>
</evidence>
<dbReference type="OrthoDB" id="9796962at2"/>
<accession>A0A4R1HHC4</accession>
<name>A0A4R1HHC4_9GAMM</name>
<evidence type="ECO:0008006" key="3">
    <source>
        <dbReference type="Google" id="ProtNLM"/>
    </source>
</evidence>
<evidence type="ECO:0000313" key="2">
    <source>
        <dbReference type="Proteomes" id="UP000295707"/>
    </source>
</evidence>
<dbReference type="InterPro" id="IPR007410">
    <property type="entry name" value="LpqE-like"/>
</dbReference>
<dbReference type="PANTHER" id="PTHR36302">
    <property type="entry name" value="BLR7088 PROTEIN"/>
    <property type="match status" value="1"/>
</dbReference>
<dbReference type="InterPro" id="IPR058248">
    <property type="entry name" value="Lxx211020-like"/>
</dbReference>
<organism evidence="1 2">
    <name type="scientific">Thiogranum longum</name>
    <dbReference type="NCBI Taxonomy" id="1537524"/>
    <lineage>
        <taxon>Bacteria</taxon>
        <taxon>Pseudomonadati</taxon>
        <taxon>Pseudomonadota</taxon>
        <taxon>Gammaproteobacteria</taxon>
        <taxon>Chromatiales</taxon>
        <taxon>Ectothiorhodospiraceae</taxon>
        <taxon>Thiogranum</taxon>
    </lineage>
</organism>
<dbReference type="SUPFAM" id="SSF110087">
    <property type="entry name" value="DR1885-like metal-binding protein"/>
    <property type="match status" value="1"/>
</dbReference>